<comment type="caution">
    <text evidence="1">The sequence shown here is derived from an EMBL/GenBank/DDBJ whole genome shotgun (WGS) entry which is preliminary data.</text>
</comment>
<name>A0AAW1R0P8_9CHLO</name>
<sequence length="268" mass="28863">MQRLSGEGFALSQEDAIQAEYKDLFASLHLEALDTGERGRAGSKKVDELEPDALDTVRVEAGSQLIAHFDGDEEPLAKLATTRDLVVDVLGSEHAVRLEVARGSAVVYITFLKKDVAVGDIVVGLMLKGAQLTYISDPEGQAGFMTPVGEGSSWTWFEPARPARLRYAEFVSVPTPHGTRDSLALRVPAAIANNKGSSVAKYLHLQFQRGTTCVGVCKLPITSIIQALISQAVSQESGVEQADLLPGLRERFSQAPGSGWKAQYRSPV</sequence>
<dbReference type="Proteomes" id="UP001445335">
    <property type="component" value="Unassembled WGS sequence"/>
</dbReference>
<proteinExistence type="predicted"/>
<accession>A0AAW1R0P8</accession>
<reference evidence="1 2" key="1">
    <citation type="journal article" date="2024" name="Nat. Commun.">
        <title>Phylogenomics reveals the evolutionary origins of lichenization in chlorophyte algae.</title>
        <authorList>
            <person name="Puginier C."/>
            <person name="Libourel C."/>
            <person name="Otte J."/>
            <person name="Skaloud P."/>
            <person name="Haon M."/>
            <person name="Grisel S."/>
            <person name="Petersen M."/>
            <person name="Berrin J.G."/>
            <person name="Delaux P.M."/>
            <person name="Dal Grande F."/>
            <person name="Keller J."/>
        </authorList>
    </citation>
    <scope>NUCLEOTIDE SEQUENCE [LARGE SCALE GENOMIC DNA]</scope>
    <source>
        <strain evidence="1 2">SAG 245.80</strain>
    </source>
</reference>
<evidence type="ECO:0000313" key="2">
    <source>
        <dbReference type="Proteomes" id="UP001445335"/>
    </source>
</evidence>
<protein>
    <submittedName>
        <fullName evidence="1">Uncharacterized protein</fullName>
    </submittedName>
</protein>
<keyword evidence="2" id="KW-1185">Reference proteome</keyword>
<evidence type="ECO:0000313" key="1">
    <source>
        <dbReference type="EMBL" id="KAK9827281.1"/>
    </source>
</evidence>
<dbReference type="AlphaFoldDB" id="A0AAW1R0P8"/>
<dbReference type="EMBL" id="JALJOU010000060">
    <property type="protein sequence ID" value="KAK9827281.1"/>
    <property type="molecule type" value="Genomic_DNA"/>
</dbReference>
<organism evidence="1 2">
    <name type="scientific">Elliptochloris bilobata</name>
    <dbReference type="NCBI Taxonomy" id="381761"/>
    <lineage>
        <taxon>Eukaryota</taxon>
        <taxon>Viridiplantae</taxon>
        <taxon>Chlorophyta</taxon>
        <taxon>core chlorophytes</taxon>
        <taxon>Trebouxiophyceae</taxon>
        <taxon>Trebouxiophyceae incertae sedis</taxon>
        <taxon>Elliptochloris clade</taxon>
        <taxon>Elliptochloris</taxon>
    </lineage>
</organism>
<gene>
    <name evidence="1" type="ORF">WJX81_007914</name>
</gene>